<feature type="compositionally biased region" description="Basic residues" evidence="1">
    <location>
        <begin position="84"/>
        <end position="93"/>
    </location>
</feature>
<protein>
    <submittedName>
        <fullName evidence="2">Uncharacterized protein</fullName>
    </submittedName>
</protein>
<feature type="region of interest" description="Disordered" evidence="1">
    <location>
        <begin position="54"/>
        <end position="93"/>
    </location>
</feature>
<evidence type="ECO:0000313" key="2">
    <source>
        <dbReference type="EMBL" id="GAA3912761.1"/>
    </source>
</evidence>
<proteinExistence type="predicted"/>
<organism evidence="2 3">
    <name type="scientific">Litoribacillus peritrichatus</name>
    <dbReference type="NCBI Taxonomy" id="718191"/>
    <lineage>
        <taxon>Bacteria</taxon>
        <taxon>Pseudomonadati</taxon>
        <taxon>Pseudomonadota</taxon>
        <taxon>Gammaproteobacteria</taxon>
        <taxon>Oceanospirillales</taxon>
        <taxon>Oceanospirillaceae</taxon>
        <taxon>Litoribacillus</taxon>
    </lineage>
</organism>
<sequence length="93" mass="10629">MITGKIEDLDILYFLFNLNAENKIQAIKIPKEFASKSVHEKNLSVRISFWHSSIKPPKSNNNTMPANILSEGKTNNARPERTKKATKCRTRSK</sequence>
<dbReference type="EMBL" id="BAABBN010000004">
    <property type="protein sequence ID" value="GAA3912761.1"/>
    <property type="molecule type" value="Genomic_DNA"/>
</dbReference>
<keyword evidence="3" id="KW-1185">Reference proteome</keyword>
<evidence type="ECO:0000313" key="3">
    <source>
        <dbReference type="Proteomes" id="UP001501565"/>
    </source>
</evidence>
<accession>A0ABP7M1H8</accession>
<dbReference type="Proteomes" id="UP001501565">
    <property type="component" value="Unassembled WGS sequence"/>
</dbReference>
<name>A0ABP7M1H8_9GAMM</name>
<evidence type="ECO:0000256" key="1">
    <source>
        <dbReference type="SAM" id="MobiDB-lite"/>
    </source>
</evidence>
<gene>
    <name evidence="2" type="ORF">GCM10022277_04360</name>
</gene>
<reference evidence="3" key="1">
    <citation type="journal article" date="2019" name="Int. J. Syst. Evol. Microbiol.">
        <title>The Global Catalogue of Microorganisms (GCM) 10K type strain sequencing project: providing services to taxonomists for standard genome sequencing and annotation.</title>
        <authorList>
            <consortium name="The Broad Institute Genomics Platform"/>
            <consortium name="The Broad Institute Genome Sequencing Center for Infectious Disease"/>
            <person name="Wu L."/>
            <person name="Ma J."/>
        </authorList>
    </citation>
    <scope>NUCLEOTIDE SEQUENCE [LARGE SCALE GENOMIC DNA]</scope>
    <source>
        <strain evidence="3">JCM 17551</strain>
    </source>
</reference>
<comment type="caution">
    <text evidence="2">The sequence shown here is derived from an EMBL/GenBank/DDBJ whole genome shotgun (WGS) entry which is preliminary data.</text>
</comment>